<name>A0A812EVV6_9ARCH</name>
<comment type="caution">
    <text evidence="1">The sequence shown here is derived from an EMBL/GenBank/DDBJ whole genome shotgun (WGS) entry which is preliminary data.</text>
</comment>
<dbReference type="Proteomes" id="UP000655759">
    <property type="component" value="Unassembled WGS sequence"/>
</dbReference>
<sequence>MFSHERKIQKIMKGYSKRPNPLPAVCPPFIQILYMYSMETRHDLRRPNCKKAEPEKFVSHSNGTVFYKCKNCNYLGTIESFTKLFTPLKYYNSVNDNILCLFKNRDYLV</sequence>
<protein>
    <submittedName>
        <fullName evidence="1">Uncharacterized protein</fullName>
    </submittedName>
</protein>
<reference evidence="1" key="1">
    <citation type="submission" date="2021-02" db="EMBL/GenBank/DDBJ databases">
        <authorList>
            <person name="Han P."/>
        </authorList>
    </citation>
    <scope>NUCLEOTIDE SEQUENCE</scope>
    <source>
        <strain evidence="1">Candidatus Nitrosotenuis uzonensis 5A</strain>
    </source>
</reference>
<organism evidence="1 2">
    <name type="scientific">Candidatus Nitrosotenuis uzonensis</name>
    <dbReference type="NCBI Taxonomy" id="1407055"/>
    <lineage>
        <taxon>Archaea</taxon>
        <taxon>Nitrososphaerota</taxon>
        <taxon>Candidatus Nitrosotenuis</taxon>
    </lineage>
</organism>
<proteinExistence type="predicted"/>
<accession>A0A812EVV6</accession>
<gene>
    <name evidence="1" type="ORF">NUZ5A_50290</name>
</gene>
<evidence type="ECO:0000313" key="2">
    <source>
        <dbReference type="Proteomes" id="UP000655759"/>
    </source>
</evidence>
<evidence type="ECO:0000313" key="1">
    <source>
        <dbReference type="EMBL" id="CAE6494493.1"/>
    </source>
</evidence>
<dbReference type="AlphaFoldDB" id="A0A812EVV6"/>
<dbReference type="EMBL" id="CAJNAQ010000005">
    <property type="protein sequence ID" value="CAE6494493.1"/>
    <property type="molecule type" value="Genomic_DNA"/>
</dbReference>